<evidence type="ECO:0000313" key="5">
    <source>
        <dbReference type="Proteomes" id="UP000444721"/>
    </source>
</evidence>
<evidence type="ECO:0000313" key="4">
    <source>
        <dbReference type="EMBL" id="KAF0978888.1"/>
    </source>
</evidence>
<dbReference type="InterPro" id="IPR050697">
    <property type="entry name" value="Adenylyl/Guanylyl_Cyclase_3/4"/>
</dbReference>
<dbReference type="VEuPathDB" id="AmoebaDB:NfTy_033440"/>
<feature type="domain" description="Guanylate cyclase" evidence="3">
    <location>
        <begin position="498"/>
        <end position="637"/>
    </location>
</feature>
<protein>
    <recommendedName>
        <fullName evidence="3">Guanylate cyclase domain-containing protein</fullName>
    </recommendedName>
</protein>
<dbReference type="CDD" id="cd07302">
    <property type="entry name" value="CHD"/>
    <property type="match status" value="1"/>
</dbReference>
<dbReference type="PANTHER" id="PTHR43081:SF1">
    <property type="entry name" value="ADENYLATE CYCLASE, TERMINAL-DIFFERENTIATION SPECIFIC"/>
    <property type="match status" value="1"/>
</dbReference>
<evidence type="ECO:0000256" key="1">
    <source>
        <dbReference type="SAM" id="Phobius"/>
    </source>
</evidence>
<dbReference type="Pfam" id="PF00211">
    <property type="entry name" value="Guanylate_cyc"/>
    <property type="match status" value="1"/>
</dbReference>
<organism evidence="4 5">
    <name type="scientific">Naegleria fowleri</name>
    <name type="common">Brain eating amoeba</name>
    <dbReference type="NCBI Taxonomy" id="5763"/>
    <lineage>
        <taxon>Eukaryota</taxon>
        <taxon>Discoba</taxon>
        <taxon>Heterolobosea</taxon>
        <taxon>Tetramitia</taxon>
        <taxon>Eutetramitia</taxon>
        <taxon>Vahlkampfiidae</taxon>
        <taxon>Naegleria</taxon>
    </lineage>
</organism>
<keyword evidence="1" id="KW-1133">Transmembrane helix</keyword>
<dbReference type="GO" id="GO:0009190">
    <property type="term" value="P:cyclic nucleotide biosynthetic process"/>
    <property type="evidence" value="ECO:0007669"/>
    <property type="project" value="InterPro"/>
</dbReference>
<dbReference type="EMBL" id="VFQX01000028">
    <property type="protein sequence ID" value="KAF0978888.1"/>
    <property type="molecule type" value="Genomic_DNA"/>
</dbReference>
<comment type="caution">
    <text evidence="4">The sequence shown here is derived from an EMBL/GenBank/DDBJ whole genome shotgun (WGS) entry which is preliminary data.</text>
</comment>
<dbReference type="GO" id="GO:0035556">
    <property type="term" value="P:intracellular signal transduction"/>
    <property type="evidence" value="ECO:0007669"/>
    <property type="project" value="InterPro"/>
</dbReference>
<dbReference type="OrthoDB" id="194468at2759"/>
<dbReference type="OMA" id="SFHESHE"/>
<feature type="signal peptide" evidence="2">
    <location>
        <begin position="1"/>
        <end position="18"/>
    </location>
</feature>
<dbReference type="GeneID" id="68109176"/>
<name>A0A6A5BYW2_NAEFO</name>
<accession>A0A6A5BYW2</accession>
<dbReference type="PANTHER" id="PTHR43081">
    <property type="entry name" value="ADENYLATE CYCLASE, TERMINAL-DIFFERENTIATION SPECIFIC-RELATED"/>
    <property type="match status" value="1"/>
</dbReference>
<gene>
    <name evidence="4" type="ORF">FDP41_001958</name>
</gene>
<dbReference type="SUPFAM" id="SSF55073">
    <property type="entry name" value="Nucleotide cyclase"/>
    <property type="match status" value="1"/>
</dbReference>
<sequence>MQGLCSTLLTFFLLYSTGYHIHNHSVELKRAQYSLYVQSELANLIQSASATESILKYRVYYGSSAVMTNITDTMAWISILSHLGNIFCKKASFVQYARFDNVFVGYYNDTFEVTEKNITKLFKLNPNQQNFQFFPMNELRFVREMRTPYQTLARPWVKEFYNKNTSRPYWTYPFTNVYGQRAVSFVLPIFVKDHSFRQTLSSFLENSYFGNATFRYDTPFLRIDNLIAMVGIQFTVDYLSDFLKNLTSNSEILSSFIVNTHGEILGSTSRNDTLNQDLSSFIFNNNKNWSSVNVHSSPLPGTNVTFEYKNFMVKILPLEDDYGLNWLLVIAFAKGKNYIDEIFTQGVSAVVLFIVLFILQVLVLFCILQYISHTLYHMTRSIHKILRFQALEKTCKFGSYSIFLDFREMNHSLNKLKMGLQEFRKYVPHIIEKNLNSITVPIEQEIETSKLNTYRVINPMSSMKPIYMRKKLAFMQRTPYLSTLKPYSEIGMKSREMIVMFCGISNFATLSETANNSTFTNMVTDVFCTACHLIELHFGVVDKIVDGTIMAFWNDESFHESHEIHACRAALEIIEELKQIEEKPWKTLYGTKPNSYPKFEMTIGINSGKMLCGCMGSPSRFNYTVIGENVNIASRLQYLAQSYRCQIIIGENVQKVVQKEFTCFFVDFIKLRGKLLPTSVYCLATFSNEASDIQRKLALELEMAKEYLLNGDYYHLRQVCEKLVLLFMINDNDDLSYKQIEFDAQHEHKGCMIPLLLLHRSIQLMNKAGCDALSRSSSSYWNNSQCSDCLSYPCTTVQ</sequence>
<dbReference type="Gene3D" id="3.30.70.1230">
    <property type="entry name" value="Nucleotide cyclase"/>
    <property type="match status" value="1"/>
</dbReference>
<dbReference type="InterPro" id="IPR029787">
    <property type="entry name" value="Nucleotide_cyclase"/>
</dbReference>
<evidence type="ECO:0000256" key="2">
    <source>
        <dbReference type="SAM" id="SignalP"/>
    </source>
</evidence>
<keyword evidence="1" id="KW-0472">Membrane</keyword>
<keyword evidence="2" id="KW-0732">Signal</keyword>
<feature type="chain" id="PRO_5025477041" description="Guanylate cyclase domain-containing protein" evidence="2">
    <location>
        <begin position="19"/>
        <end position="798"/>
    </location>
</feature>
<dbReference type="VEuPathDB" id="AmoebaDB:NF0008860"/>
<keyword evidence="5" id="KW-1185">Reference proteome</keyword>
<dbReference type="AlphaFoldDB" id="A0A6A5BYW2"/>
<keyword evidence="1" id="KW-0812">Transmembrane</keyword>
<reference evidence="4 5" key="1">
    <citation type="journal article" date="2019" name="Sci. Rep.">
        <title>Nanopore sequencing improves the draft genome of the human pathogenic amoeba Naegleria fowleri.</title>
        <authorList>
            <person name="Liechti N."/>
            <person name="Schurch N."/>
            <person name="Bruggmann R."/>
            <person name="Wittwer M."/>
        </authorList>
    </citation>
    <scope>NUCLEOTIDE SEQUENCE [LARGE SCALE GENOMIC DNA]</scope>
    <source>
        <strain evidence="4 5">ATCC 30894</strain>
    </source>
</reference>
<dbReference type="Proteomes" id="UP000444721">
    <property type="component" value="Unassembled WGS sequence"/>
</dbReference>
<proteinExistence type="predicted"/>
<dbReference type="PROSITE" id="PS50125">
    <property type="entry name" value="GUANYLATE_CYCLASE_2"/>
    <property type="match status" value="1"/>
</dbReference>
<feature type="transmembrane region" description="Helical" evidence="1">
    <location>
        <begin position="346"/>
        <end position="371"/>
    </location>
</feature>
<dbReference type="VEuPathDB" id="AmoebaDB:FDP41_001958"/>
<dbReference type="RefSeq" id="XP_044563601.1">
    <property type="nucleotide sequence ID" value="XM_044705099.1"/>
</dbReference>
<evidence type="ECO:0000259" key="3">
    <source>
        <dbReference type="PROSITE" id="PS50125"/>
    </source>
</evidence>
<dbReference type="InterPro" id="IPR001054">
    <property type="entry name" value="A/G_cyclase"/>
</dbReference>